<dbReference type="InterPro" id="IPR036188">
    <property type="entry name" value="FAD/NAD-bd_sf"/>
</dbReference>
<dbReference type="PANTHER" id="PTHR43539">
    <property type="entry name" value="FLAVIN-BINDING MONOOXYGENASE-LIKE PROTEIN (AFU_ORTHOLOGUE AFUA_4G09220)"/>
    <property type="match status" value="1"/>
</dbReference>
<dbReference type="SUPFAM" id="SSF51905">
    <property type="entry name" value="FAD/NAD(P)-binding domain"/>
    <property type="match status" value="1"/>
</dbReference>
<dbReference type="Pfam" id="PF13738">
    <property type="entry name" value="Pyr_redox_3"/>
    <property type="match status" value="1"/>
</dbReference>
<organism evidence="3 4">
    <name type="scientific">Aureococcus anophagefferens</name>
    <name type="common">Harmful bloom alga</name>
    <dbReference type="NCBI Taxonomy" id="44056"/>
    <lineage>
        <taxon>Eukaryota</taxon>
        <taxon>Sar</taxon>
        <taxon>Stramenopiles</taxon>
        <taxon>Ochrophyta</taxon>
        <taxon>Pelagophyceae</taxon>
        <taxon>Pelagomonadales</taxon>
        <taxon>Pelagomonadaceae</taxon>
        <taxon>Aureococcus</taxon>
    </lineage>
</organism>
<protein>
    <submittedName>
        <fullName evidence="3">Pyridine nucleotide-disulfide oxidoreductase</fullName>
    </submittedName>
</protein>
<dbReference type="PANTHER" id="PTHR43539:SF89">
    <property type="entry name" value="NAD(P)-BINDING DOMAIN-CONTAINING PROTEIN"/>
    <property type="match status" value="1"/>
</dbReference>
<feature type="compositionally biased region" description="Acidic residues" evidence="2">
    <location>
        <begin position="393"/>
        <end position="423"/>
    </location>
</feature>
<feature type="region of interest" description="Disordered" evidence="2">
    <location>
        <begin position="21"/>
        <end position="52"/>
    </location>
</feature>
<name>A0ABR1G557_AURAN</name>
<comment type="caution">
    <text evidence="3">The sequence shown here is derived from an EMBL/GenBank/DDBJ whole genome shotgun (WGS) entry which is preliminary data.</text>
</comment>
<dbReference type="Proteomes" id="UP001363151">
    <property type="component" value="Unassembled WGS sequence"/>
</dbReference>
<evidence type="ECO:0000313" key="3">
    <source>
        <dbReference type="EMBL" id="KAK7248313.1"/>
    </source>
</evidence>
<evidence type="ECO:0000256" key="1">
    <source>
        <dbReference type="ARBA" id="ARBA00023002"/>
    </source>
</evidence>
<evidence type="ECO:0000256" key="2">
    <source>
        <dbReference type="SAM" id="MobiDB-lite"/>
    </source>
</evidence>
<keyword evidence="1" id="KW-0560">Oxidoreductase</keyword>
<dbReference type="PRINTS" id="PR00368">
    <property type="entry name" value="FADPNR"/>
</dbReference>
<accession>A0ABR1G557</accession>
<feature type="compositionally biased region" description="Basic and acidic residues" evidence="2">
    <location>
        <begin position="35"/>
        <end position="49"/>
    </location>
</feature>
<keyword evidence="4" id="KW-1185">Reference proteome</keyword>
<dbReference type="EMBL" id="JBBJCI010000107">
    <property type="protein sequence ID" value="KAK7248313.1"/>
    <property type="molecule type" value="Genomic_DNA"/>
</dbReference>
<feature type="region of interest" description="Disordered" evidence="2">
    <location>
        <begin position="390"/>
        <end position="438"/>
    </location>
</feature>
<reference evidence="3 4" key="1">
    <citation type="submission" date="2024-03" db="EMBL/GenBank/DDBJ databases">
        <title>Aureococcus anophagefferens CCMP1851 and Kratosvirus quantuckense: Draft genome of a second virus-susceptible host strain in the model system.</title>
        <authorList>
            <person name="Chase E."/>
            <person name="Truchon A.R."/>
            <person name="Schepens W."/>
            <person name="Wilhelm S.W."/>
        </authorList>
    </citation>
    <scope>NUCLEOTIDE SEQUENCE [LARGE SCALE GENOMIC DNA]</scope>
    <source>
        <strain evidence="3 4">CCMP1851</strain>
    </source>
</reference>
<evidence type="ECO:0000313" key="4">
    <source>
        <dbReference type="Proteomes" id="UP001363151"/>
    </source>
</evidence>
<dbReference type="Gene3D" id="3.50.50.60">
    <property type="entry name" value="FAD/NAD(P)-binding domain"/>
    <property type="match status" value="2"/>
</dbReference>
<gene>
    <name evidence="3" type="ORF">SO694_0022207</name>
</gene>
<sequence>MAAEEEFAIEIPDAEADKITRAARARAGAPAWGDAEPRPQLEDESKPDPGEGAFREAWVMFQLALRFVPENEDAQEEVARLQGVVSELPEEDAPQPPANHPEPYDVVVVGAGAAGVGVALMLTGVFGLDAGRVLLVERGGAVGETFRRWPKEMRFISPSFNSQGWTQSFDLNSVAYGTSPAFTLHAEHPTGAQYARYLEALAETNELNVRAGTEVTAVTPRDGGFDVAVVPAAGGVPAVIKTRYVVWAAGEFQYPRASAEPLFPGSELCRHNSSVRSWKELEGDDFVVVGGYESGMDAASNLSLCGKRCTVVSSTAYWDVSTEDPSSELAPYTAQRVRAACASATPPKLLAPLRVFAVDAAAAAAAPLLCAGFEGGVKLGVAKDLFAWGDPAVGDDDEEEDDDAEGEGDDRDGDDDGEMSDEGDEKKGGGCADGAPLLNEYDESTTTPGLFLVGPAVIHGDLSFCFVYKFRQRFGVVADAIARGLGRETGGAAARDMNMYMDDFECCKAACGEAC</sequence>
<dbReference type="InterPro" id="IPR050982">
    <property type="entry name" value="Auxin_biosynth/cation_transpt"/>
</dbReference>
<proteinExistence type="predicted"/>